<evidence type="ECO:0000259" key="3">
    <source>
        <dbReference type="PROSITE" id="PS51005"/>
    </source>
</evidence>
<evidence type="ECO:0000313" key="5">
    <source>
        <dbReference type="Proteomes" id="UP000886885"/>
    </source>
</evidence>
<dbReference type="PANTHER" id="PTHR31744:SF210">
    <property type="entry name" value="NAC DOMAIN-CONTAINING PROTEIN 86-LIKE"/>
    <property type="match status" value="1"/>
</dbReference>
<feature type="transmembrane region" description="Helical" evidence="2">
    <location>
        <begin position="526"/>
        <end position="546"/>
    </location>
</feature>
<name>A0A8X7Z3U3_POPTO</name>
<evidence type="ECO:0000313" key="4">
    <source>
        <dbReference type="EMBL" id="KAG6761881.1"/>
    </source>
</evidence>
<keyword evidence="2" id="KW-0812">Transmembrane</keyword>
<dbReference type="Pfam" id="PF02365">
    <property type="entry name" value="NAM"/>
    <property type="match status" value="1"/>
</dbReference>
<evidence type="ECO:0000256" key="1">
    <source>
        <dbReference type="SAM" id="MobiDB-lite"/>
    </source>
</evidence>
<gene>
    <name evidence="4" type="ORF">POTOM_035120</name>
</gene>
<organism evidence="4 5">
    <name type="scientific">Populus tomentosa</name>
    <name type="common">Chinese white poplar</name>
    <dbReference type="NCBI Taxonomy" id="118781"/>
    <lineage>
        <taxon>Eukaryota</taxon>
        <taxon>Viridiplantae</taxon>
        <taxon>Streptophyta</taxon>
        <taxon>Embryophyta</taxon>
        <taxon>Tracheophyta</taxon>
        <taxon>Spermatophyta</taxon>
        <taxon>Magnoliopsida</taxon>
        <taxon>eudicotyledons</taxon>
        <taxon>Gunneridae</taxon>
        <taxon>Pentapetalae</taxon>
        <taxon>rosids</taxon>
        <taxon>fabids</taxon>
        <taxon>Malpighiales</taxon>
        <taxon>Salicaceae</taxon>
        <taxon>Saliceae</taxon>
        <taxon>Populus</taxon>
    </lineage>
</organism>
<accession>A0A8X7Z3U3</accession>
<feature type="region of interest" description="Disordered" evidence="1">
    <location>
        <begin position="165"/>
        <end position="201"/>
    </location>
</feature>
<dbReference type="PANTHER" id="PTHR31744">
    <property type="entry name" value="PROTEIN CUP-SHAPED COTYLEDON 2-RELATED"/>
    <property type="match status" value="1"/>
</dbReference>
<comment type="caution">
    <text evidence="4">The sequence shown here is derived from an EMBL/GenBank/DDBJ whole genome shotgun (WGS) entry which is preliminary data.</text>
</comment>
<reference evidence="4" key="1">
    <citation type="journal article" date="2020" name="bioRxiv">
        <title>Hybrid origin of Populus tomentosa Carr. identified through genome sequencing and phylogenomic analysis.</title>
        <authorList>
            <person name="An X."/>
            <person name="Gao K."/>
            <person name="Chen Z."/>
            <person name="Li J."/>
            <person name="Yang X."/>
            <person name="Yang X."/>
            <person name="Zhou J."/>
            <person name="Guo T."/>
            <person name="Zhao T."/>
            <person name="Huang S."/>
            <person name="Miao D."/>
            <person name="Khan W.U."/>
            <person name="Rao P."/>
            <person name="Ye M."/>
            <person name="Lei B."/>
            <person name="Liao W."/>
            <person name="Wang J."/>
            <person name="Ji L."/>
            <person name="Li Y."/>
            <person name="Guo B."/>
            <person name="Mustafa N.S."/>
            <person name="Li S."/>
            <person name="Yun Q."/>
            <person name="Keller S.R."/>
            <person name="Mao J."/>
            <person name="Zhang R."/>
            <person name="Strauss S.H."/>
        </authorList>
    </citation>
    <scope>NUCLEOTIDE SEQUENCE</scope>
    <source>
        <strain evidence="4">GM15</strain>
        <tissue evidence="4">Leaf</tissue>
    </source>
</reference>
<keyword evidence="5" id="KW-1185">Reference proteome</keyword>
<dbReference type="GO" id="GO:0003677">
    <property type="term" value="F:DNA binding"/>
    <property type="evidence" value="ECO:0007669"/>
    <property type="project" value="InterPro"/>
</dbReference>
<dbReference type="EMBL" id="JAAWWB010000018">
    <property type="protein sequence ID" value="KAG6761881.1"/>
    <property type="molecule type" value="Genomic_DNA"/>
</dbReference>
<dbReference type="PROSITE" id="PS51005">
    <property type="entry name" value="NAC"/>
    <property type="match status" value="1"/>
</dbReference>
<dbReference type="InterPro" id="IPR003441">
    <property type="entry name" value="NAC-dom"/>
</dbReference>
<dbReference type="AlphaFoldDB" id="A0A8X7Z3U3"/>
<dbReference type="GO" id="GO:0006355">
    <property type="term" value="P:regulation of DNA-templated transcription"/>
    <property type="evidence" value="ECO:0007669"/>
    <property type="project" value="InterPro"/>
</dbReference>
<keyword evidence="2" id="KW-1133">Transmembrane helix</keyword>
<protein>
    <recommendedName>
        <fullName evidence="3">NAC domain-containing protein</fullName>
    </recommendedName>
</protein>
<sequence>MASGEVSRETQLSIEATSMFPGFRFSPTDVELISYYLKRKIEGAEKCVEVISEIEICKHEPWDLPAKSVIQSENEWFFFSARGRKYPNGSQSKRATELGYWKATGKERNVKSGSDVIGTKRTLVFHVGRAPKGERTEWIMHEYCMQGQSQDSLVVCRLRRNAEFRPNDTSNQGDVNERHLPTTHDSGNAVSDGGIDQGGVPASEKAAECSKSYESYSIEQLFSASESELKLSDDVALAESSGHLKDADNDEDFYADILKDDIIKLDETSLDAPPGLRSLVASNSEAETRAERPVEIFMAEALTLRPVPLSSISSQGTANQPVEIFMSEALPLSSISSQGTENQPFEMLTSEALPLSSISSQGTANQPVEMFMSEALPLHSILGTENQPVEIFMSEALPLHSILGTENQPVEIFMSEALPLSPISSQGTENQPFEMFKSEALPLPSILGTENQPAEIFMSEALPSPSISSQGGANRRIKLRRKMPGMSQAEMHVNNVDEESKLPCSKEPPKCVLSLLSAKTGKLRHISTAFIILTLLLLFVYMLGGFK</sequence>
<dbReference type="Proteomes" id="UP000886885">
    <property type="component" value="Chromosome 9D"/>
</dbReference>
<proteinExistence type="predicted"/>
<dbReference type="OrthoDB" id="1935348at2759"/>
<feature type="domain" description="NAC" evidence="3">
    <location>
        <begin position="19"/>
        <end position="161"/>
    </location>
</feature>
<keyword evidence="2" id="KW-0472">Membrane</keyword>
<evidence type="ECO:0000256" key="2">
    <source>
        <dbReference type="SAM" id="Phobius"/>
    </source>
</evidence>